<dbReference type="Proteomes" id="UP000697995">
    <property type="component" value="Unassembled WGS sequence"/>
</dbReference>
<accession>A0ABS1D7N2</accession>
<name>A0ABS1D7N2_9PROT</name>
<reference evidence="3 4" key="1">
    <citation type="journal article" date="2020" name="Microorganisms">
        <title>Osmotic Adaptation and Compatible Solute Biosynthesis of Phototrophic Bacteria as Revealed from Genome Analyses.</title>
        <authorList>
            <person name="Imhoff J.F."/>
            <person name="Rahn T."/>
            <person name="Kunzel S."/>
            <person name="Keller A."/>
            <person name="Neulinger S.C."/>
        </authorList>
    </citation>
    <scope>NUCLEOTIDE SEQUENCE [LARGE SCALE GENOMIC DNA]</scope>
    <source>
        <strain evidence="3 4">DSM 15382</strain>
    </source>
</reference>
<dbReference type="Gene3D" id="3.40.50.1820">
    <property type="entry name" value="alpha/beta hydrolase"/>
    <property type="match status" value="1"/>
</dbReference>
<keyword evidence="1 3" id="KW-0378">Hydrolase</keyword>
<feature type="domain" description="AB hydrolase-1" evidence="2">
    <location>
        <begin position="29"/>
        <end position="283"/>
    </location>
</feature>
<dbReference type="PRINTS" id="PR00412">
    <property type="entry name" value="EPOXHYDRLASE"/>
</dbReference>
<dbReference type="Pfam" id="PF00561">
    <property type="entry name" value="Abhydrolase_1"/>
    <property type="match status" value="1"/>
</dbReference>
<dbReference type="EMBL" id="NRSG01000526">
    <property type="protein sequence ID" value="MBK1662345.1"/>
    <property type="molecule type" value="Genomic_DNA"/>
</dbReference>
<gene>
    <name evidence="3" type="ORF">CKO45_29605</name>
</gene>
<proteinExistence type="predicted"/>
<dbReference type="InterPro" id="IPR000639">
    <property type="entry name" value="Epox_hydrolase-like"/>
</dbReference>
<dbReference type="PANTHER" id="PTHR43329">
    <property type="entry name" value="EPOXIDE HYDROLASE"/>
    <property type="match status" value="1"/>
</dbReference>
<keyword evidence="4" id="KW-1185">Reference proteome</keyword>
<dbReference type="RefSeq" id="WP_133223392.1">
    <property type="nucleotide sequence ID" value="NZ_NRSG01000526.1"/>
</dbReference>
<sequence>MSPIRTARTPVLDIAWQAHGPEDGRSDGPPVVLLHGFPYSPRGYDAVVPLLVAAGRRVIVPWLRGYGPTRFLRGDTPRSGQQAALGQDLRDLLDALAIPRAVLAGYDWGGRAACIVAALWPERCAGLVTCTGYNIQDIAAAVHPAAPEQEHRHWYQYYFHTERGRAGLAANRAGIARLLWRLWSPDWAFDDATFAASAADFDNPDFVEVVIQSYRHRFGYAAGDPALEAVEAALARQPRIRVPAIAPHGETDGVGPVGGSAGHARFFTGAYERRVIPKVGHNPPQEAPAAFARCILDLPAG</sequence>
<evidence type="ECO:0000313" key="3">
    <source>
        <dbReference type="EMBL" id="MBK1662345.1"/>
    </source>
</evidence>
<dbReference type="InterPro" id="IPR000073">
    <property type="entry name" value="AB_hydrolase_1"/>
</dbReference>
<evidence type="ECO:0000256" key="1">
    <source>
        <dbReference type="ARBA" id="ARBA00022801"/>
    </source>
</evidence>
<evidence type="ECO:0000313" key="4">
    <source>
        <dbReference type="Proteomes" id="UP000697995"/>
    </source>
</evidence>
<comment type="caution">
    <text evidence="3">The sequence shown here is derived from an EMBL/GenBank/DDBJ whole genome shotgun (WGS) entry which is preliminary data.</text>
</comment>
<dbReference type="GO" id="GO:0016787">
    <property type="term" value="F:hydrolase activity"/>
    <property type="evidence" value="ECO:0007669"/>
    <property type="project" value="UniProtKB-KW"/>
</dbReference>
<evidence type="ECO:0000259" key="2">
    <source>
        <dbReference type="Pfam" id="PF00561"/>
    </source>
</evidence>
<dbReference type="InterPro" id="IPR029058">
    <property type="entry name" value="AB_hydrolase_fold"/>
</dbReference>
<dbReference type="SUPFAM" id="SSF53474">
    <property type="entry name" value="alpha/beta-Hydrolases"/>
    <property type="match status" value="1"/>
</dbReference>
<organism evidence="3 4">
    <name type="scientific">Paracraurococcus ruber</name>
    <dbReference type="NCBI Taxonomy" id="77675"/>
    <lineage>
        <taxon>Bacteria</taxon>
        <taxon>Pseudomonadati</taxon>
        <taxon>Pseudomonadota</taxon>
        <taxon>Alphaproteobacteria</taxon>
        <taxon>Acetobacterales</taxon>
        <taxon>Roseomonadaceae</taxon>
        <taxon>Paracraurococcus</taxon>
    </lineage>
</organism>
<protein>
    <submittedName>
        <fullName evidence="3">Alpha/beta hydrolase</fullName>
    </submittedName>
</protein>